<dbReference type="GO" id="GO:0016887">
    <property type="term" value="F:ATP hydrolysis activity"/>
    <property type="evidence" value="ECO:0007669"/>
    <property type="project" value="InterPro"/>
</dbReference>
<keyword evidence="5" id="KW-0067">ATP-binding</keyword>
<dbReference type="PANTHER" id="PTHR30028:SF0">
    <property type="entry name" value="PROTEIN ALUMINUM SENSITIVE 3"/>
    <property type="match status" value="1"/>
</dbReference>
<feature type="transmembrane region" description="Helical" evidence="8">
    <location>
        <begin position="49"/>
        <end position="73"/>
    </location>
</feature>
<dbReference type="Pfam" id="PF03649">
    <property type="entry name" value="UPF0014"/>
    <property type="match status" value="1"/>
</dbReference>
<dbReference type="Proteomes" id="UP000198406">
    <property type="component" value="Unassembled WGS sequence"/>
</dbReference>
<feature type="transmembrane region" description="Helical" evidence="8">
    <location>
        <begin position="204"/>
        <end position="226"/>
    </location>
</feature>
<evidence type="ECO:0000313" key="11">
    <source>
        <dbReference type="Proteomes" id="UP000198406"/>
    </source>
</evidence>
<keyword evidence="11" id="KW-1185">Reference proteome</keyword>
<gene>
    <name evidence="10" type="ORF">FisN_20Hh065</name>
</gene>
<evidence type="ECO:0000256" key="2">
    <source>
        <dbReference type="ARBA" id="ARBA00005268"/>
    </source>
</evidence>
<evidence type="ECO:0000256" key="4">
    <source>
        <dbReference type="ARBA" id="ARBA00022741"/>
    </source>
</evidence>
<dbReference type="SUPFAM" id="SSF52540">
    <property type="entry name" value="P-loop containing nucleoside triphosphate hydrolases"/>
    <property type="match status" value="1"/>
</dbReference>
<dbReference type="InterPro" id="IPR003593">
    <property type="entry name" value="AAA+_ATPase"/>
</dbReference>
<evidence type="ECO:0000256" key="6">
    <source>
        <dbReference type="ARBA" id="ARBA00022989"/>
    </source>
</evidence>
<reference evidence="10 11" key="1">
    <citation type="journal article" date="2015" name="Plant Cell">
        <title>Oil accumulation by the oleaginous diatom Fistulifera solaris as revealed by the genome and transcriptome.</title>
        <authorList>
            <person name="Tanaka T."/>
            <person name="Maeda Y."/>
            <person name="Veluchamy A."/>
            <person name="Tanaka M."/>
            <person name="Abida H."/>
            <person name="Marechal E."/>
            <person name="Bowler C."/>
            <person name="Muto M."/>
            <person name="Sunaga Y."/>
            <person name="Tanaka M."/>
            <person name="Yoshino T."/>
            <person name="Taniguchi T."/>
            <person name="Fukuda Y."/>
            <person name="Nemoto M."/>
            <person name="Matsumoto M."/>
            <person name="Wong P.S."/>
            <person name="Aburatani S."/>
            <person name="Fujibuchi W."/>
        </authorList>
    </citation>
    <scope>NUCLEOTIDE SEQUENCE [LARGE SCALE GENOMIC DNA]</scope>
    <source>
        <strain evidence="10 11">JPCC DA0580</strain>
    </source>
</reference>
<keyword evidence="4" id="KW-0547">Nucleotide-binding</keyword>
<dbReference type="PROSITE" id="PS50893">
    <property type="entry name" value="ABC_TRANSPORTER_2"/>
    <property type="match status" value="1"/>
</dbReference>
<comment type="similarity">
    <text evidence="2">Belongs to the UPF0014 family.</text>
</comment>
<dbReference type="InterPro" id="IPR027417">
    <property type="entry name" value="P-loop_NTPase"/>
</dbReference>
<dbReference type="InterPro" id="IPR003439">
    <property type="entry name" value="ABC_transporter-like_ATP-bd"/>
</dbReference>
<feature type="transmembrane region" description="Helical" evidence="8">
    <location>
        <begin position="108"/>
        <end position="129"/>
    </location>
</feature>
<dbReference type="InParanoid" id="A0A1Z5KC60"/>
<evidence type="ECO:0000256" key="7">
    <source>
        <dbReference type="ARBA" id="ARBA00023136"/>
    </source>
</evidence>
<evidence type="ECO:0000256" key="8">
    <source>
        <dbReference type="SAM" id="Phobius"/>
    </source>
</evidence>
<proteinExistence type="inferred from homology"/>
<feature type="transmembrane region" description="Helical" evidence="8">
    <location>
        <begin position="238"/>
        <end position="259"/>
    </location>
</feature>
<evidence type="ECO:0000256" key="3">
    <source>
        <dbReference type="ARBA" id="ARBA00022692"/>
    </source>
</evidence>
<sequence length="574" mass="64553">MTENVKEGSFNDDVTLIHVPSSLLALSVVPLLGIAIVSYQMNLGLETSILWGTVRSFVQLSILSAILQPIFYWGQDNPWVVLAYLCFMVLLASYEATSRSQYHFQNVFTYMFLAIALNITVVSLFAFGIILKPQPLWNPQYVITIVGMLLGNGITGISLALNSITSSFVEQPLEIELHLSFGASPVEACQRLVRDAVRVSTTPMLNSMAVIGLVSIPGMMTGQILAGSSVMEAARYQLLILYLIAVTAFGTVLTEIWLVQRVAFDRQAQILRPNFFFPKQSAFHDIKSFLENVLKRRENSRLQRLNENTNLPDYRSIDDASAKNSSETTIEFILAVDRAADGCENQTSLLSFQDLSQSIERTEKDPLLLFDRISHTIHYGDMVFVVAPSGAGKSTLLRMLSKLIFTDASNRILLEGRSTYSPTVWRKRIRYVRQNKVDIPGTPRDMIVRILTFQSWKISKHSMPFTTQQMISSVLHFIIEFGLEEECIDKLWKDLSGGESQRVYLAIALASQPDVLLLDESTSALDLDSKLLVERVLWKIVLEKRMGILWITHDTEQIDRMTFPPKAFQGNSSS</sequence>
<feature type="transmembrane region" description="Helical" evidence="8">
    <location>
        <begin position="79"/>
        <end position="96"/>
    </location>
</feature>
<dbReference type="Pfam" id="PF00005">
    <property type="entry name" value="ABC_tran"/>
    <property type="match status" value="1"/>
</dbReference>
<accession>A0A1Z5KC60</accession>
<dbReference type="SMART" id="SM00382">
    <property type="entry name" value="AAA"/>
    <property type="match status" value="1"/>
</dbReference>
<evidence type="ECO:0000313" key="10">
    <source>
        <dbReference type="EMBL" id="GAX23859.1"/>
    </source>
</evidence>
<keyword evidence="6 8" id="KW-1133">Transmembrane helix</keyword>
<feature type="domain" description="ABC transporter" evidence="9">
    <location>
        <begin position="350"/>
        <end position="570"/>
    </location>
</feature>
<dbReference type="GO" id="GO:0005886">
    <property type="term" value="C:plasma membrane"/>
    <property type="evidence" value="ECO:0007669"/>
    <property type="project" value="TreeGrafter"/>
</dbReference>
<keyword evidence="3 8" id="KW-0812">Transmembrane</keyword>
<feature type="transmembrane region" description="Helical" evidence="8">
    <location>
        <begin position="141"/>
        <end position="161"/>
    </location>
</feature>
<evidence type="ECO:0000256" key="1">
    <source>
        <dbReference type="ARBA" id="ARBA00004141"/>
    </source>
</evidence>
<evidence type="ECO:0000256" key="5">
    <source>
        <dbReference type="ARBA" id="ARBA00022840"/>
    </source>
</evidence>
<dbReference type="GO" id="GO:0005524">
    <property type="term" value="F:ATP binding"/>
    <property type="evidence" value="ECO:0007669"/>
    <property type="project" value="UniProtKB-KW"/>
</dbReference>
<dbReference type="InterPro" id="IPR005226">
    <property type="entry name" value="UPF0014_fam"/>
</dbReference>
<dbReference type="AlphaFoldDB" id="A0A1Z5KC60"/>
<dbReference type="OrthoDB" id="432685at2759"/>
<comment type="subcellular location">
    <subcellularLocation>
        <location evidence="1">Membrane</location>
        <topology evidence="1">Multi-pass membrane protein</topology>
    </subcellularLocation>
</comment>
<comment type="caution">
    <text evidence="10">The sequence shown here is derived from an EMBL/GenBank/DDBJ whole genome shotgun (WGS) entry which is preliminary data.</text>
</comment>
<protein>
    <submittedName>
        <fullName evidence="10">Putative ABC transport system permease protein</fullName>
    </submittedName>
</protein>
<dbReference type="PANTHER" id="PTHR30028">
    <property type="entry name" value="UPF0014 INNER MEMBRANE PROTEIN YBBM-RELATED"/>
    <property type="match status" value="1"/>
</dbReference>
<name>A0A1Z5KC60_FISSO</name>
<organism evidence="10 11">
    <name type="scientific">Fistulifera solaris</name>
    <name type="common">Oleaginous diatom</name>
    <dbReference type="NCBI Taxonomy" id="1519565"/>
    <lineage>
        <taxon>Eukaryota</taxon>
        <taxon>Sar</taxon>
        <taxon>Stramenopiles</taxon>
        <taxon>Ochrophyta</taxon>
        <taxon>Bacillariophyta</taxon>
        <taxon>Bacillariophyceae</taxon>
        <taxon>Bacillariophycidae</taxon>
        <taxon>Naviculales</taxon>
        <taxon>Naviculaceae</taxon>
        <taxon>Fistulifera</taxon>
    </lineage>
</organism>
<keyword evidence="7 8" id="KW-0472">Membrane</keyword>
<dbReference type="Gene3D" id="3.40.50.300">
    <property type="entry name" value="P-loop containing nucleotide triphosphate hydrolases"/>
    <property type="match status" value="1"/>
</dbReference>
<dbReference type="EMBL" id="BDSP01000204">
    <property type="protein sequence ID" value="GAX23859.1"/>
    <property type="molecule type" value="Genomic_DNA"/>
</dbReference>
<feature type="transmembrane region" description="Helical" evidence="8">
    <location>
        <begin position="16"/>
        <end position="37"/>
    </location>
</feature>
<evidence type="ECO:0000259" key="9">
    <source>
        <dbReference type="PROSITE" id="PS50893"/>
    </source>
</evidence>